<evidence type="ECO:0000256" key="11">
    <source>
        <dbReference type="ARBA" id="ARBA00047754"/>
    </source>
</evidence>
<comment type="cofactor">
    <cofactor evidence="1 13">
        <name>adenosylcob(III)alamin</name>
        <dbReference type="ChEBI" id="CHEBI:18408"/>
    </cofactor>
</comment>
<dbReference type="PRINTS" id="PR01183">
    <property type="entry name" value="RIBORDTASEM1"/>
</dbReference>
<evidence type="ECO:0000256" key="8">
    <source>
        <dbReference type="ARBA" id="ARBA00023116"/>
    </source>
</evidence>
<evidence type="ECO:0000256" key="10">
    <source>
        <dbReference type="ARBA" id="ARBA00023285"/>
    </source>
</evidence>
<keyword evidence="5 12" id="KW-0547">Nucleotide-binding</keyword>
<keyword evidence="7 13" id="KW-0560">Oxidoreductase</keyword>
<evidence type="ECO:0000256" key="1">
    <source>
        <dbReference type="ARBA" id="ARBA00001922"/>
    </source>
</evidence>
<dbReference type="InterPro" id="IPR013509">
    <property type="entry name" value="RNR_lsu_N"/>
</dbReference>
<dbReference type="UniPathway" id="UPA00326"/>
<dbReference type="Pfam" id="PF02867">
    <property type="entry name" value="Ribonuc_red_lgC"/>
    <property type="match status" value="1"/>
</dbReference>
<evidence type="ECO:0000256" key="3">
    <source>
        <dbReference type="ARBA" id="ARBA00022628"/>
    </source>
</evidence>
<proteinExistence type="inferred from homology"/>
<keyword evidence="4 13" id="KW-0237">DNA synthesis</keyword>
<evidence type="ECO:0000256" key="7">
    <source>
        <dbReference type="ARBA" id="ARBA00023002"/>
    </source>
</evidence>
<name>A0A1G2LNT5_9BACT</name>
<comment type="similarity">
    <text evidence="2 13">Belongs to the ribonucleoside diphosphate reductase class-2 family.</text>
</comment>
<evidence type="ECO:0000256" key="9">
    <source>
        <dbReference type="ARBA" id="ARBA00023157"/>
    </source>
</evidence>
<sequence>MPKLSLKIVRIEKRDGRVVPFDDEKIYSAIHKAFIAVRESDGKEVKILTDEIGSRLNQKFAGRVPRVEQIQDLVVETLYDKGYKDVADAYTEYRKKRQEIREAKYFLLYHNVKTNITENSFKVLESRYLRKDENGKVIETPQQLFRRIASNIAAAEKVYNPDLTDEDLFKFEEKFYRLLASLEFLPNSPTIMNAGTPMQQLSACFVIPVEDSMESIFDAVKGTAIIHKSGGGTGYSFSRLRPKGDIIKTTQGVSSGPVSFMTVFDKVADVVKQGGKRRGAMMGILKVDHPDILEFISAKTEEGILQNFNISVAITEEFMNAVKKGATYKLIHPKTMQPVKELDACEVFDKIVRLAWQTGDPGVVFIERMNNDRGNPTPKLGKIESTNPCGEQPLLPNEPCNLGSIDVNKMIKKKGNKYGVDWDKLRQTVQLSVRFLDNVIEMNRYPLPEIDTMGRGNRRIGLGIMGWADLLVNLEIPYNSKKAMELGDKLMGFINNESHKASIELAKNRGVFPNFRDSVYDKPGGERLRNCAITTIAPTGTIGIIAGCSQGIEPKFALAYVRKSRIAKNENEWAELVEVDKQFENVAKRVGFYSEKVMKEVARRGSVAHIEEVPEKWKKVFITAHDLKPEEHVKTQAVFQKHVDNAVSKTINFPSTATVDDVKKAYLLAWDTGCKGITIYRDESKSVQVLNLAKDDDGATAKLENKIGVVIDTNVRTEIETKDPSPSGELPPGVCLTCN</sequence>
<keyword evidence="6 12" id="KW-0067">ATP-binding</keyword>
<dbReference type="GO" id="GO:0004748">
    <property type="term" value="F:ribonucleoside-diphosphate reductase activity, thioredoxin disulfide as acceptor"/>
    <property type="evidence" value="ECO:0007669"/>
    <property type="project" value="UniProtKB-EC"/>
</dbReference>
<accession>A0A1G2LNT5</accession>
<evidence type="ECO:0000256" key="5">
    <source>
        <dbReference type="ARBA" id="ARBA00022741"/>
    </source>
</evidence>
<dbReference type="GO" id="GO:0005524">
    <property type="term" value="F:ATP binding"/>
    <property type="evidence" value="ECO:0007669"/>
    <property type="project" value="UniProtKB-UniRule"/>
</dbReference>
<feature type="domain" description="ATP-cone" evidence="15">
    <location>
        <begin position="9"/>
        <end position="101"/>
    </location>
</feature>
<dbReference type="InterPro" id="IPR050862">
    <property type="entry name" value="RdRp_reductase_class-2"/>
</dbReference>
<evidence type="ECO:0000313" key="16">
    <source>
        <dbReference type="EMBL" id="OHA13288.1"/>
    </source>
</evidence>
<organism evidence="16 17">
    <name type="scientific">Candidatus Sungbacteria bacterium RIFCSPLOWO2_12_FULL_41_11</name>
    <dbReference type="NCBI Taxonomy" id="1802286"/>
    <lineage>
        <taxon>Bacteria</taxon>
        <taxon>Candidatus Sungiibacteriota</taxon>
    </lineage>
</organism>
<evidence type="ECO:0000256" key="2">
    <source>
        <dbReference type="ARBA" id="ARBA00007405"/>
    </source>
</evidence>
<feature type="region of interest" description="Disordered" evidence="14">
    <location>
        <begin position="720"/>
        <end position="739"/>
    </location>
</feature>
<dbReference type="Pfam" id="PF00317">
    <property type="entry name" value="Ribonuc_red_lgN"/>
    <property type="match status" value="1"/>
</dbReference>
<evidence type="ECO:0000256" key="4">
    <source>
        <dbReference type="ARBA" id="ARBA00022634"/>
    </source>
</evidence>
<dbReference type="EC" id="1.17.4.1" evidence="13"/>
<keyword evidence="8" id="KW-0215">Deoxyribonucleotide synthesis</keyword>
<evidence type="ECO:0000313" key="17">
    <source>
        <dbReference type="Proteomes" id="UP000177171"/>
    </source>
</evidence>
<evidence type="ECO:0000256" key="14">
    <source>
        <dbReference type="SAM" id="MobiDB-lite"/>
    </source>
</evidence>
<dbReference type="SUPFAM" id="SSF48168">
    <property type="entry name" value="R1 subunit of ribonucleotide reductase, N-terminal domain"/>
    <property type="match status" value="1"/>
</dbReference>
<dbReference type="InterPro" id="IPR013344">
    <property type="entry name" value="RNR_NrdJ/NrdZ"/>
</dbReference>
<evidence type="ECO:0000256" key="6">
    <source>
        <dbReference type="ARBA" id="ARBA00022840"/>
    </source>
</evidence>
<dbReference type="GO" id="GO:0009263">
    <property type="term" value="P:deoxyribonucleotide biosynthetic process"/>
    <property type="evidence" value="ECO:0007669"/>
    <property type="project" value="UniProtKB-KW"/>
</dbReference>
<dbReference type="InterPro" id="IPR000788">
    <property type="entry name" value="RNR_lg_C"/>
</dbReference>
<dbReference type="AlphaFoldDB" id="A0A1G2LNT5"/>
<dbReference type="PANTHER" id="PTHR43371:SF1">
    <property type="entry name" value="RIBONUCLEOSIDE-DIPHOSPHATE REDUCTASE"/>
    <property type="match status" value="1"/>
</dbReference>
<keyword evidence="3 13" id="KW-0846">Cobalamin</keyword>
<reference evidence="16 17" key="1">
    <citation type="journal article" date="2016" name="Nat. Commun.">
        <title>Thousands of microbial genomes shed light on interconnected biogeochemical processes in an aquifer system.</title>
        <authorList>
            <person name="Anantharaman K."/>
            <person name="Brown C.T."/>
            <person name="Hug L.A."/>
            <person name="Sharon I."/>
            <person name="Castelle C.J."/>
            <person name="Probst A.J."/>
            <person name="Thomas B.C."/>
            <person name="Singh A."/>
            <person name="Wilkins M.J."/>
            <person name="Karaoz U."/>
            <person name="Brodie E.L."/>
            <person name="Williams K.H."/>
            <person name="Hubbard S.S."/>
            <person name="Banfield J.F."/>
        </authorList>
    </citation>
    <scope>NUCLEOTIDE SEQUENCE [LARGE SCALE GENOMIC DNA]</scope>
</reference>
<evidence type="ECO:0000256" key="13">
    <source>
        <dbReference type="RuleBase" id="RU364064"/>
    </source>
</evidence>
<dbReference type="CDD" id="cd02888">
    <property type="entry name" value="RNR_II_dimer"/>
    <property type="match status" value="1"/>
</dbReference>
<comment type="function">
    <text evidence="13">Catalyzes the reduction of ribonucleotides to deoxyribonucleotides. May function to provide a pool of deoxyribonucleotide precursors for DNA repair during oxygen limitation and/or for immediate growth after restoration of oxygen.</text>
</comment>
<dbReference type="Gene3D" id="3.20.70.20">
    <property type="match status" value="1"/>
</dbReference>
<comment type="catalytic activity">
    <reaction evidence="11 13">
        <text>a 2'-deoxyribonucleoside 5'-diphosphate + [thioredoxin]-disulfide + H2O = a ribonucleoside 5'-diphosphate + [thioredoxin]-dithiol</text>
        <dbReference type="Rhea" id="RHEA:23252"/>
        <dbReference type="Rhea" id="RHEA-COMP:10698"/>
        <dbReference type="Rhea" id="RHEA-COMP:10700"/>
        <dbReference type="ChEBI" id="CHEBI:15377"/>
        <dbReference type="ChEBI" id="CHEBI:29950"/>
        <dbReference type="ChEBI" id="CHEBI:50058"/>
        <dbReference type="ChEBI" id="CHEBI:57930"/>
        <dbReference type="ChEBI" id="CHEBI:73316"/>
        <dbReference type="EC" id="1.17.4.1"/>
    </reaction>
</comment>
<dbReference type="Pfam" id="PF03477">
    <property type="entry name" value="ATP-cone"/>
    <property type="match status" value="1"/>
</dbReference>
<dbReference type="GO" id="GO:0071897">
    <property type="term" value="P:DNA biosynthetic process"/>
    <property type="evidence" value="ECO:0007669"/>
    <property type="project" value="UniProtKB-KW"/>
</dbReference>
<dbReference type="NCBIfam" id="TIGR02504">
    <property type="entry name" value="NrdJ_Z"/>
    <property type="match status" value="1"/>
</dbReference>
<evidence type="ECO:0000256" key="12">
    <source>
        <dbReference type="PROSITE-ProRule" id="PRU00492"/>
    </source>
</evidence>
<dbReference type="Proteomes" id="UP000177171">
    <property type="component" value="Unassembled WGS sequence"/>
</dbReference>
<dbReference type="SUPFAM" id="SSF51998">
    <property type="entry name" value="PFL-like glycyl radical enzymes"/>
    <property type="match status" value="1"/>
</dbReference>
<dbReference type="InterPro" id="IPR005144">
    <property type="entry name" value="ATP-cone_dom"/>
</dbReference>
<dbReference type="PROSITE" id="PS51161">
    <property type="entry name" value="ATP_CONE"/>
    <property type="match status" value="1"/>
</dbReference>
<dbReference type="InterPro" id="IPR008926">
    <property type="entry name" value="RNR_R1-su_N"/>
</dbReference>
<keyword evidence="9" id="KW-1015">Disulfide bond</keyword>
<dbReference type="EMBL" id="MHQY01000031">
    <property type="protein sequence ID" value="OHA13288.1"/>
    <property type="molecule type" value="Genomic_DNA"/>
</dbReference>
<gene>
    <name evidence="16" type="ORF">A3G49_01205</name>
</gene>
<protein>
    <recommendedName>
        <fullName evidence="13">Vitamin B12-dependent ribonucleotide reductase</fullName>
        <ecNumber evidence="13">1.17.4.1</ecNumber>
    </recommendedName>
</protein>
<comment type="caution">
    <text evidence="16">The sequence shown here is derived from an EMBL/GenBank/DDBJ whole genome shotgun (WGS) entry which is preliminary data.</text>
</comment>
<dbReference type="GO" id="GO:0031419">
    <property type="term" value="F:cobalamin binding"/>
    <property type="evidence" value="ECO:0007669"/>
    <property type="project" value="UniProtKB-KW"/>
</dbReference>
<dbReference type="PANTHER" id="PTHR43371">
    <property type="entry name" value="VITAMIN B12-DEPENDENT RIBONUCLEOTIDE REDUCTASE"/>
    <property type="match status" value="1"/>
</dbReference>
<evidence type="ECO:0000259" key="15">
    <source>
        <dbReference type="PROSITE" id="PS51161"/>
    </source>
</evidence>
<keyword evidence="10 13" id="KW-0170">Cobalt</keyword>